<protein>
    <recommendedName>
        <fullName evidence="3">DNA-binding protein</fullName>
    </recommendedName>
</protein>
<gene>
    <name evidence="1" type="ORF">P7D78_18640</name>
</gene>
<dbReference type="AlphaFoldDB" id="A0AAW8SZ73"/>
<evidence type="ECO:0000313" key="2">
    <source>
        <dbReference type="Proteomes" id="UP001249240"/>
    </source>
</evidence>
<comment type="caution">
    <text evidence="1">The sequence shown here is derived from an EMBL/GenBank/DDBJ whole genome shotgun (WGS) entry which is preliminary data.</text>
</comment>
<name>A0AAW8SZ73_9ENTE</name>
<reference evidence="1" key="1">
    <citation type="submission" date="2023-03" db="EMBL/GenBank/DDBJ databases">
        <authorList>
            <person name="Shen W."/>
            <person name="Cai J."/>
        </authorList>
    </citation>
    <scope>NUCLEOTIDE SEQUENCE</scope>
    <source>
        <strain evidence="1">B646-2</strain>
    </source>
</reference>
<dbReference type="EMBL" id="JARPXM010000028">
    <property type="protein sequence ID" value="MDT2540125.1"/>
    <property type="molecule type" value="Genomic_DNA"/>
</dbReference>
<evidence type="ECO:0008006" key="3">
    <source>
        <dbReference type="Google" id="ProtNLM"/>
    </source>
</evidence>
<accession>A0AAW8SZ73</accession>
<dbReference type="RefSeq" id="WP_028020831.1">
    <property type="nucleotide sequence ID" value="NZ_BTSP01000038.1"/>
</dbReference>
<evidence type="ECO:0000313" key="1">
    <source>
        <dbReference type="EMBL" id="MDT2540125.1"/>
    </source>
</evidence>
<sequence length="68" mass="7920">MAEKTESKKVKKANTIEFRVAKEKNFVGFMHPKTRRFMTVDKDGKFFIEESDVEALKILREAADIVEI</sequence>
<dbReference type="Proteomes" id="UP001249240">
    <property type="component" value="Unassembled WGS sequence"/>
</dbReference>
<proteinExistence type="predicted"/>
<organism evidence="1 2">
    <name type="scientific">Enterococcus raffinosus</name>
    <dbReference type="NCBI Taxonomy" id="71452"/>
    <lineage>
        <taxon>Bacteria</taxon>
        <taxon>Bacillati</taxon>
        <taxon>Bacillota</taxon>
        <taxon>Bacilli</taxon>
        <taxon>Lactobacillales</taxon>
        <taxon>Enterococcaceae</taxon>
        <taxon>Enterococcus</taxon>
    </lineage>
</organism>